<dbReference type="Gene3D" id="2.40.160.200">
    <property type="entry name" value="LURP1-related"/>
    <property type="match status" value="1"/>
</dbReference>
<dbReference type="AlphaFoldDB" id="A0A9D2JV92"/>
<dbReference type="EMBL" id="DXBD01000041">
    <property type="protein sequence ID" value="HIZ67958.1"/>
    <property type="molecule type" value="Genomic_DNA"/>
</dbReference>
<evidence type="ECO:0000313" key="2">
    <source>
        <dbReference type="EMBL" id="HIZ67958.1"/>
    </source>
</evidence>
<dbReference type="Proteomes" id="UP000824058">
    <property type="component" value="Unassembled WGS sequence"/>
</dbReference>
<reference evidence="2" key="2">
    <citation type="submission" date="2021-04" db="EMBL/GenBank/DDBJ databases">
        <authorList>
            <person name="Gilroy R."/>
        </authorList>
    </citation>
    <scope>NUCLEOTIDE SEQUENCE</scope>
    <source>
        <strain evidence="2">ChiBcolR9-63</strain>
    </source>
</reference>
<dbReference type="Pfam" id="PF04525">
    <property type="entry name" value="LOR"/>
    <property type="match status" value="1"/>
</dbReference>
<dbReference type="InterPro" id="IPR038595">
    <property type="entry name" value="LOR_sf"/>
</dbReference>
<sequence>MKRFEIKQKFWSLAGKFDIKDDDGQLAYQVQGSFLRWPKEFTISDSQGRLVSHIKHHFRLLFPRFTVTFADGRQIIIQKKWSFLKARYDISDFGLKVAGDIWNMNFRLLDQRREVANIHQQWLKIPSTYHLEIADDQLTDLVISLVIAIDYVKSLESRNSSASS</sequence>
<evidence type="ECO:0000313" key="3">
    <source>
        <dbReference type="Proteomes" id="UP000824058"/>
    </source>
</evidence>
<dbReference type="SUPFAM" id="SSF54518">
    <property type="entry name" value="Tubby C-terminal domain-like"/>
    <property type="match status" value="1"/>
</dbReference>
<protein>
    <submittedName>
        <fullName evidence="2">LURP-one-related family protein</fullName>
    </submittedName>
</protein>
<name>A0A9D2JV92_9STRE</name>
<dbReference type="InterPro" id="IPR007612">
    <property type="entry name" value="LOR"/>
</dbReference>
<proteinExistence type="inferred from homology"/>
<comment type="similarity">
    <text evidence="1">Belongs to the LOR family.</text>
</comment>
<evidence type="ECO:0000256" key="1">
    <source>
        <dbReference type="ARBA" id="ARBA00005437"/>
    </source>
</evidence>
<reference evidence="2" key="1">
    <citation type="journal article" date="2021" name="PeerJ">
        <title>Extensive microbial diversity within the chicken gut microbiome revealed by metagenomics and culture.</title>
        <authorList>
            <person name="Gilroy R."/>
            <person name="Ravi A."/>
            <person name="Getino M."/>
            <person name="Pursley I."/>
            <person name="Horton D.L."/>
            <person name="Alikhan N.F."/>
            <person name="Baker D."/>
            <person name="Gharbi K."/>
            <person name="Hall N."/>
            <person name="Watson M."/>
            <person name="Adriaenssens E.M."/>
            <person name="Foster-Nyarko E."/>
            <person name="Jarju S."/>
            <person name="Secka A."/>
            <person name="Antonio M."/>
            <person name="Oren A."/>
            <person name="Chaudhuri R.R."/>
            <person name="La Ragione R."/>
            <person name="Hildebrand F."/>
            <person name="Pallen M.J."/>
        </authorList>
    </citation>
    <scope>NUCLEOTIDE SEQUENCE</scope>
    <source>
        <strain evidence="2">ChiBcolR9-63</strain>
    </source>
</reference>
<organism evidence="2 3">
    <name type="scientific">Candidatus Streptococcus faecavium</name>
    <dbReference type="NCBI Taxonomy" id="2838763"/>
    <lineage>
        <taxon>Bacteria</taxon>
        <taxon>Bacillati</taxon>
        <taxon>Bacillota</taxon>
        <taxon>Bacilli</taxon>
        <taxon>Lactobacillales</taxon>
        <taxon>Streptococcaceae</taxon>
        <taxon>Streptococcus</taxon>
    </lineage>
</organism>
<comment type="caution">
    <text evidence="2">The sequence shown here is derived from an EMBL/GenBank/DDBJ whole genome shotgun (WGS) entry which is preliminary data.</text>
</comment>
<accession>A0A9D2JV92</accession>
<gene>
    <name evidence="2" type="ORF">H9965_05835</name>
</gene>
<dbReference type="InterPro" id="IPR025659">
    <property type="entry name" value="Tubby-like_C"/>
</dbReference>